<organism evidence="1 2">
    <name type="scientific">Listeria marthii FSL S4-120</name>
    <dbReference type="NCBI Taxonomy" id="702457"/>
    <lineage>
        <taxon>Bacteria</taxon>
        <taxon>Bacillati</taxon>
        <taxon>Bacillota</taxon>
        <taxon>Bacilli</taxon>
        <taxon>Bacillales</taxon>
        <taxon>Listeriaceae</taxon>
        <taxon>Listeria</taxon>
    </lineage>
</organism>
<keyword evidence="2" id="KW-1185">Reference proteome</keyword>
<dbReference type="EMBL" id="ADXF01001256">
    <property type="protein sequence ID" value="EFR86358.1"/>
    <property type="molecule type" value="Genomic_DNA"/>
</dbReference>
<gene>
    <name evidence="1" type="ORF">NT05LM_3399</name>
</gene>
<evidence type="ECO:0000313" key="2">
    <source>
        <dbReference type="Proteomes" id="UP000003412"/>
    </source>
</evidence>
<name>A0ABP2JW05_9LIST</name>
<sequence>MIIRKARKFVDVQQDELGVLNGYIDESCIKKGKW</sequence>
<proteinExistence type="predicted"/>
<dbReference type="Proteomes" id="UP000003412">
    <property type="component" value="Chromosome"/>
</dbReference>
<accession>A0ABP2JW05</accession>
<comment type="caution">
    <text evidence="1">The sequence shown here is derived from an EMBL/GenBank/DDBJ whole genome shotgun (WGS) entry which is preliminary data.</text>
</comment>
<evidence type="ECO:0000313" key="1">
    <source>
        <dbReference type="EMBL" id="EFR86358.1"/>
    </source>
</evidence>
<reference evidence="1 2" key="1">
    <citation type="journal article" date="2010" name="Microbiol. Resour. Announc.">
        <title>Comparative genomics of the bacterial genus Listeria: Genome evolution is characterized by limited gene acquisition and limited gene loss.</title>
        <authorList>
            <person name="den Bakker H.C."/>
            <person name="Cummings C.A."/>
            <person name="Ferreira V."/>
            <person name="Vatta P."/>
            <person name="Orsi R.H."/>
            <person name="Degoricija L."/>
            <person name="Barker M."/>
            <person name="Petrauskene O."/>
            <person name="Furtado M.R."/>
            <person name="Wiedmann M."/>
        </authorList>
    </citation>
    <scope>NUCLEOTIDE SEQUENCE [LARGE SCALE GENOMIC DNA]</scope>
    <source>
        <strain evidence="1 2">FSL S4-120</strain>
    </source>
</reference>
<protein>
    <submittedName>
        <fullName evidence="1">AbcZ</fullName>
    </submittedName>
</protein>
<feature type="non-terminal residue" evidence="1">
    <location>
        <position position="34"/>
    </location>
</feature>